<keyword evidence="2" id="KW-1133">Transmembrane helix</keyword>
<feature type="transmembrane region" description="Helical" evidence="2">
    <location>
        <begin position="1297"/>
        <end position="1315"/>
    </location>
</feature>
<gene>
    <name evidence="3" type="ORF">AAE3_LOCUS11160</name>
</gene>
<feature type="compositionally biased region" description="Basic and acidic residues" evidence="1">
    <location>
        <begin position="1085"/>
        <end position="1097"/>
    </location>
</feature>
<feature type="compositionally biased region" description="Polar residues" evidence="1">
    <location>
        <begin position="484"/>
        <end position="500"/>
    </location>
</feature>
<proteinExistence type="predicted"/>
<dbReference type="Proteomes" id="UP000467700">
    <property type="component" value="Unassembled WGS sequence"/>
</dbReference>
<reference evidence="3 4" key="1">
    <citation type="submission" date="2020-01" db="EMBL/GenBank/DDBJ databases">
        <authorList>
            <person name="Gupta K D."/>
        </authorList>
    </citation>
    <scope>NUCLEOTIDE SEQUENCE [LARGE SCALE GENOMIC DNA]</scope>
</reference>
<evidence type="ECO:0000313" key="4">
    <source>
        <dbReference type="Proteomes" id="UP000467700"/>
    </source>
</evidence>
<feature type="compositionally biased region" description="Polar residues" evidence="1">
    <location>
        <begin position="1114"/>
        <end position="1124"/>
    </location>
</feature>
<feature type="region of interest" description="Disordered" evidence="1">
    <location>
        <begin position="452"/>
        <end position="515"/>
    </location>
</feature>
<feature type="compositionally biased region" description="Basic and acidic residues" evidence="1">
    <location>
        <begin position="1139"/>
        <end position="1149"/>
    </location>
</feature>
<sequence length="1349" mass="147692">MAQPNSNESNNLEPLSAQEPVESNVSQPLLSAQEPSKSDAYELLRHWLTGNNIPRPRFKNACSMWKSTCINDIEAGARRVMLDKLLPGKKLGTVRDQVARTMFERLPPETKGQWEKLAKEEHEKALERWKNEVEGPLSTDPADRQQCIEKIGRLMQPILDHLCEGTGFCATLICGGPEPSTKSYLCALRNDVRRRKNELRSFRTRSIRAALSPRISKLFANQLQSVQAPIVVFLLLMLRTGPQECHSRALPTRNTFKPMESSVMEGEININTIDLPKNIMPLYPAPPATASTPIPSTETPSLISHPDGSVFHLEDTHAASNAPLISPPPNFPSLLEAPWETSPLSTPSLARSPPPPLPVLVESSETSFATPVIHASAASPRVVTPANACEGNSFVSAVPPQDEVSVSLRHQSSFKDSNTSGDPFGDTVALGSTFLGNSSAFGLDGAGVRSHSTFESHELKEGEGEPSTGQDKQLFKRPLEDTDSMSNSSAKRARRSTSMPTDLDSKHVEPPPDAPAWLPPALSMLQQNDLGDEWVSLVGAWLAFEVQSKYEHVANLSAIHRPPAVRDWIQRARLPAWRPNIPNINKYAAKFWMWWAVLQPRWRVNEDGEVVTSAVDGDWEQLRRPGVNGLLSVLASLFFWGVAVKGKREATEKWLVAVQDVRLTVDKTNLDSPSAQEPGERNAYQLLRHRLTGESIPRPRLKNACTLWRKTRRDDIAAAARRTLAGEGIPAKKLVAARDQVARAMFERLPQDTKAWWEKMAKEEHEKELEKWKKEVEGPLSEVPEDRQLCIEHIVELMQPILDLMCEGTGFCATLMCGGPEPANGGRLKVIGYDVPFVQMSGTKDCHSRALPSGYTFSAEEGINVDTIDFLEDIIPQYIITPAVASSGAPSAKNPAFVPGIDIPTSAFDNIGSVQKLPFNESGMYSLPNLSWAMSPMSSLTPSPSRSLSPPPLSPSLKFSESHFAMPSVHASAASFRIIAPPPDACEGRSFLTTAAMVRPRDEAPTTLGPESAVEILKVTTDEFGDGVPLGLTSFRNGSDPAVEDDFKTSNVELPVGAYEEDLSVSAIPPHHEVSAAGPQSVSEKANEISDTSRDEIALGALPSSRGTDPMPASDNSEISNVASKSRVRDGGGVSVTSSHEKTSKRPLEDADLISASSAKRARTPPSTPTEPNSKHIEPPPDAPAWLPPALSMLQQGSLGDEWASLVHAWLTFEVKSHYEPVADLSTTHRPPAVRDWIQRARAPAWRPNIPNVNKYAAKFWLWWAALQPRWRPGMDEDGELVTSAVEGDWEPLRRPGVNGLLSVLAALFFWGVVVKGKRAGRDKWLLAVQDVKLAIEKVGEAVPQVASP</sequence>
<feature type="compositionally biased region" description="Basic and acidic residues" evidence="1">
    <location>
        <begin position="452"/>
        <end position="463"/>
    </location>
</feature>
<comment type="caution">
    <text evidence="3">The sequence shown here is derived from an EMBL/GenBank/DDBJ whole genome shotgun (WGS) entry which is preliminary data.</text>
</comment>
<evidence type="ECO:0000313" key="3">
    <source>
        <dbReference type="EMBL" id="CAA7268956.1"/>
    </source>
</evidence>
<feature type="region of interest" description="Disordered" evidence="1">
    <location>
        <begin position="1"/>
        <end position="34"/>
    </location>
</feature>
<dbReference type="EMBL" id="CACVBS010000072">
    <property type="protein sequence ID" value="CAA7268956.1"/>
    <property type="molecule type" value="Genomic_DNA"/>
</dbReference>
<keyword evidence="2" id="KW-0472">Membrane</keyword>
<accession>A0A8S0WYJ5</accession>
<evidence type="ECO:0000256" key="2">
    <source>
        <dbReference type="SAM" id="Phobius"/>
    </source>
</evidence>
<evidence type="ECO:0000256" key="1">
    <source>
        <dbReference type="SAM" id="MobiDB-lite"/>
    </source>
</evidence>
<feature type="compositionally biased region" description="Polar residues" evidence="1">
    <location>
        <begin position="21"/>
        <end position="34"/>
    </location>
</feature>
<keyword evidence="2" id="KW-0812">Transmembrane</keyword>
<keyword evidence="4" id="KW-1185">Reference proteome</keyword>
<organism evidence="3 4">
    <name type="scientific">Cyclocybe aegerita</name>
    <name type="common">Black poplar mushroom</name>
    <name type="synonym">Agrocybe aegerita</name>
    <dbReference type="NCBI Taxonomy" id="1973307"/>
    <lineage>
        <taxon>Eukaryota</taxon>
        <taxon>Fungi</taxon>
        <taxon>Dikarya</taxon>
        <taxon>Basidiomycota</taxon>
        <taxon>Agaricomycotina</taxon>
        <taxon>Agaricomycetes</taxon>
        <taxon>Agaricomycetidae</taxon>
        <taxon>Agaricales</taxon>
        <taxon>Agaricineae</taxon>
        <taxon>Bolbitiaceae</taxon>
        <taxon>Cyclocybe</taxon>
    </lineage>
</organism>
<dbReference type="OrthoDB" id="3066350at2759"/>
<feature type="compositionally biased region" description="Low complexity" evidence="1">
    <location>
        <begin position="1"/>
        <end position="16"/>
    </location>
</feature>
<feature type="region of interest" description="Disordered" evidence="1">
    <location>
        <begin position="1072"/>
        <end position="1181"/>
    </location>
</feature>
<protein>
    <submittedName>
        <fullName evidence="3">Uncharacterized protein</fullName>
    </submittedName>
</protein>
<name>A0A8S0WYJ5_CYCAE</name>